<dbReference type="InterPro" id="IPR018289">
    <property type="entry name" value="MULE_transposase_dom"/>
</dbReference>
<dbReference type="InterPro" id="IPR031052">
    <property type="entry name" value="FHY3/FAR1"/>
</dbReference>
<feature type="region of interest" description="Disordered" evidence="7">
    <location>
        <begin position="740"/>
        <end position="774"/>
    </location>
</feature>
<comment type="caution">
    <text evidence="9">The sequence shown here is derived from an EMBL/GenBank/DDBJ whole genome shotgun (WGS) entry which is preliminary data.</text>
</comment>
<dbReference type="OrthoDB" id="1894539at2759"/>
<keyword evidence="2 6" id="KW-0479">Metal-binding</keyword>
<keyword evidence="3 5" id="KW-0863">Zinc-finger</keyword>
<proteinExistence type="inferred from homology"/>
<feature type="domain" description="SWIM-type" evidence="8">
    <location>
        <begin position="611"/>
        <end position="649"/>
    </location>
</feature>
<keyword evidence="6" id="KW-0539">Nucleus</keyword>
<comment type="function">
    <text evidence="6">Putative transcription activator involved in regulating light control of development.</text>
</comment>
<dbReference type="PANTHER" id="PTHR31669:SF179">
    <property type="entry name" value="PROTEIN FAR1-RELATED SEQUENCE 5"/>
    <property type="match status" value="1"/>
</dbReference>
<dbReference type="EMBL" id="JAMYWD010000010">
    <property type="protein sequence ID" value="KAJ4959131.1"/>
    <property type="molecule type" value="Genomic_DNA"/>
</dbReference>
<evidence type="ECO:0000256" key="5">
    <source>
        <dbReference type="PROSITE-ProRule" id="PRU00325"/>
    </source>
</evidence>
<evidence type="ECO:0000256" key="7">
    <source>
        <dbReference type="SAM" id="MobiDB-lite"/>
    </source>
</evidence>
<name>A0A9Q0K0Z9_9MAGN</name>
<accession>A0A9Q0K0Z9</accession>
<dbReference type="PANTHER" id="PTHR31669">
    <property type="entry name" value="PROTEIN FAR1-RELATED SEQUENCE 10-RELATED"/>
    <property type="match status" value="1"/>
</dbReference>
<dbReference type="Pfam" id="PF04434">
    <property type="entry name" value="SWIM"/>
    <property type="match status" value="1"/>
</dbReference>
<evidence type="ECO:0000313" key="9">
    <source>
        <dbReference type="EMBL" id="KAJ4959131.1"/>
    </source>
</evidence>
<dbReference type="InterPro" id="IPR007527">
    <property type="entry name" value="Znf_SWIM"/>
</dbReference>
<keyword evidence="4 6" id="KW-0862">Zinc</keyword>
<dbReference type="GO" id="GO:0006355">
    <property type="term" value="P:regulation of DNA-templated transcription"/>
    <property type="evidence" value="ECO:0007669"/>
    <property type="project" value="UniProtKB-UniRule"/>
</dbReference>
<dbReference type="AlphaFoldDB" id="A0A9Q0K0Z9"/>
<evidence type="ECO:0000313" key="10">
    <source>
        <dbReference type="Proteomes" id="UP001141806"/>
    </source>
</evidence>
<evidence type="ECO:0000256" key="6">
    <source>
        <dbReference type="RuleBase" id="RU367018"/>
    </source>
</evidence>
<keyword evidence="10" id="KW-1185">Reference proteome</keyword>
<organism evidence="9 10">
    <name type="scientific">Protea cynaroides</name>
    <dbReference type="NCBI Taxonomy" id="273540"/>
    <lineage>
        <taxon>Eukaryota</taxon>
        <taxon>Viridiplantae</taxon>
        <taxon>Streptophyta</taxon>
        <taxon>Embryophyta</taxon>
        <taxon>Tracheophyta</taxon>
        <taxon>Spermatophyta</taxon>
        <taxon>Magnoliopsida</taxon>
        <taxon>Proteales</taxon>
        <taxon>Proteaceae</taxon>
        <taxon>Protea</taxon>
    </lineage>
</organism>
<dbReference type="PROSITE" id="PS50966">
    <property type="entry name" value="ZF_SWIM"/>
    <property type="match status" value="1"/>
</dbReference>
<dbReference type="Pfam" id="PF03101">
    <property type="entry name" value="FAR1"/>
    <property type="match status" value="1"/>
</dbReference>
<dbReference type="GO" id="GO:0008270">
    <property type="term" value="F:zinc ion binding"/>
    <property type="evidence" value="ECO:0007669"/>
    <property type="project" value="UniProtKB-UniRule"/>
</dbReference>
<comment type="subcellular location">
    <subcellularLocation>
        <location evidence="6">Nucleus</location>
    </subcellularLocation>
</comment>
<evidence type="ECO:0000256" key="1">
    <source>
        <dbReference type="ARBA" id="ARBA00005889"/>
    </source>
</evidence>
<evidence type="ECO:0000256" key="4">
    <source>
        <dbReference type="ARBA" id="ARBA00022833"/>
    </source>
</evidence>
<dbReference type="Pfam" id="PF10551">
    <property type="entry name" value="MULE"/>
    <property type="match status" value="1"/>
</dbReference>
<feature type="region of interest" description="Disordered" evidence="7">
    <location>
        <begin position="55"/>
        <end position="80"/>
    </location>
</feature>
<evidence type="ECO:0000256" key="3">
    <source>
        <dbReference type="ARBA" id="ARBA00022771"/>
    </source>
</evidence>
<dbReference type="GO" id="GO:0005634">
    <property type="term" value="C:nucleus"/>
    <property type="evidence" value="ECO:0007669"/>
    <property type="project" value="UniProtKB-SubCell"/>
</dbReference>
<comment type="similarity">
    <text evidence="1 6">Belongs to the FHY3/FAR1 family.</text>
</comment>
<evidence type="ECO:0000256" key="2">
    <source>
        <dbReference type="ARBA" id="ARBA00022723"/>
    </source>
</evidence>
<dbReference type="Proteomes" id="UP001141806">
    <property type="component" value="Unassembled WGS sequence"/>
</dbReference>
<reference evidence="9" key="1">
    <citation type="journal article" date="2023" name="Plant J.">
        <title>The genome of the king protea, Protea cynaroides.</title>
        <authorList>
            <person name="Chang J."/>
            <person name="Duong T.A."/>
            <person name="Schoeman C."/>
            <person name="Ma X."/>
            <person name="Roodt D."/>
            <person name="Barker N."/>
            <person name="Li Z."/>
            <person name="Van de Peer Y."/>
            <person name="Mizrachi E."/>
        </authorList>
    </citation>
    <scope>NUCLEOTIDE SEQUENCE</scope>
    <source>
        <tissue evidence="9">Young leaves</tissue>
    </source>
</reference>
<gene>
    <name evidence="9" type="ORF">NE237_026242</name>
</gene>
<dbReference type="InterPro" id="IPR006564">
    <property type="entry name" value="Znf_PMZ"/>
</dbReference>
<protein>
    <recommendedName>
        <fullName evidence="6">Protein FAR1-RELATED SEQUENCE</fullName>
    </recommendedName>
</protein>
<dbReference type="InterPro" id="IPR004330">
    <property type="entry name" value="FAR1_DNA_bnd_dom"/>
</dbReference>
<dbReference type="SMART" id="SM00575">
    <property type="entry name" value="ZnF_PMZ"/>
    <property type="match status" value="1"/>
</dbReference>
<sequence length="774" mass="89490">MGLKRISWVSLHLEGKSYEKVENQFFDLKPDLIMQSESQVVDRVLSSYENDEEEYTCFGGDDENQDFVEEDEGGDEGKQDDEQINDAITQNRGEGIVGLDENDDLCPVVGMEFATQDDAHVFYIRYARKMGFSTRKHSTSKSQRTGKVIGRCFCCSHQGYSNAKIIKVEDKKKPRPESRTGCKAMMWIRRKKGDRWVVSQIIKEHNHVLASLSTRNKLHPQQKITEDQGEVVQNMHSSGLQTNLMMNFMHLEPGGSHHVGFTLRDSRNFLSTRRQRELPKGDIAIILDYFDSQRTRNPLFFYSIQVDSEGQMTNFFWADARSRMDYHFFGDVVCIDPTYGTSRYNMPFIPILGINHHHQTMIFGAALLFDGTEESFVWLLETFMRAMGGQHPKVIFTDQESAIGGAINCVFPGAHHRFCLWNVMGNAANYMPHIFNAHSGFVRDFENCLCGGETAEEFETNWEGMLLRYGLRGNLWLMRFYEKREKWAWVYSRDIFCASMCTTDHIESINAYFDRFLRRNMPLCEFLKHYDKALIARRKVEDDEDLETNHKKPVLRVSMDIEEEAAKVYTRTIFRKFQDELVQGLNYRHEKIAENGTNLTYGVWKREHEQARCIVTFDSCNSNAKCSCQLFERAGYLCRHILKIFLVADVHNIPAQYILKRWMRDVKSEPPLVDDQGEEVQFGCYNIMSIRYSNLYCEVLNIASKAAVTDEVYRIAVNGLHTALQEVEIALQKVSLGPTEHSKEVGSTHDNVGQEPPNFRDTSWIGNWPELDNV</sequence>
<evidence type="ECO:0000259" key="8">
    <source>
        <dbReference type="PROSITE" id="PS50966"/>
    </source>
</evidence>
<feature type="compositionally biased region" description="Acidic residues" evidence="7">
    <location>
        <begin position="55"/>
        <end position="74"/>
    </location>
</feature>